<proteinExistence type="inferred from homology"/>
<reference evidence="2" key="1">
    <citation type="journal article" date="2012" name="Nature">
        <title>The tomato genome sequence provides insights into fleshy fruit evolution.</title>
        <authorList>
            <consortium name="Tomato Genome Consortium"/>
        </authorList>
    </citation>
    <scope>NUCLEOTIDE SEQUENCE [LARGE SCALE GENOMIC DNA]</scope>
    <source>
        <strain evidence="2">cv. Heinz 1706</strain>
    </source>
</reference>
<dbReference type="Gene3D" id="3.10.129.10">
    <property type="entry name" value="Hotdog Thioesterase"/>
    <property type="match status" value="1"/>
</dbReference>
<dbReference type="InterPro" id="IPR006283">
    <property type="entry name" value="ThiL-like"/>
</dbReference>
<dbReference type="InterPro" id="IPR016188">
    <property type="entry name" value="PurM-like_N"/>
</dbReference>
<dbReference type="GO" id="GO:0009030">
    <property type="term" value="F:thiamine-phosphate kinase activity"/>
    <property type="evidence" value="ECO:0000318"/>
    <property type="project" value="GO_Central"/>
</dbReference>
<dbReference type="InterPro" id="IPR036676">
    <property type="entry name" value="PurM-like_C_sf"/>
</dbReference>
<dbReference type="PANTHER" id="PTHR30270:SF0">
    <property type="entry name" value="THIAMINE-MONOPHOSPHATE KINASE"/>
    <property type="match status" value="1"/>
</dbReference>
<dbReference type="Gramene" id="Solyc00g024040.1.1">
    <property type="protein sequence ID" value="Solyc00g024040.1.1"/>
    <property type="gene ID" value="Solyc00g024040.1"/>
</dbReference>
<dbReference type="Pfam" id="PF13279">
    <property type="entry name" value="4HBT_2"/>
    <property type="match status" value="1"/>
</dbReference>
<dbReference type="InterPro" id="IPR029069">
    <property type="entry name" value="HotDog_dom_sf"/>
</dbReference>
<dbReference type="EnsemblPlants" id="Solyc00g024040.1.1">
    <property type="protein sequence ID" value="Solyc00g024040.1.1"/>
    <property type="gene ID" value="Solyc00g024040.1"/>
</dbReference>
<evidence type="ECO:0000313" key="2">
    <source>
        <dbReference type="EnsemblPlants" id="Solyc00g024040.1.1"/>
    </source>
</evidence>
<organism evidence="2">
    <name type="scientific">Solanum lycopersicum</name>
    <name type="common">Tomato</name>
    <name type="synonym">Lycopersicon esculentum</name>
    <dbReference type="NCBI Taxonomy" id="4081"/>
    <lineage>
        <taxon>Eukaryota</taxon>
        <taxon>Viridiplantae</taxon>
        <taxon>Streptophyta</taxon>
        <taxon>Embryophyta</taxon>
        <taxon>Tracheophyta</taxon>
        <taxon>Spermatophyta</taxon>
        <taxon>Magnoliopsida</taxon>
        <taxon>eudicotyledons</taxon>
        <taxon>Gunneridae</taxon>
        <taxon>Pentapetalae</taxon>
        <taxon>asterids</taxon>
        <taxon>lamiids</taxon>
        <taxon>Solanales</taxon>
        <taxon>Solanaceae</taxon>
        <taxon>Solanoideae</taxon>
        <taxon>Solaneae</taxon>
        <taxon>Solanum</taxon>
        <taxon>Solanum subgen. Lycopersicon</taxon>
    </lineage>
</organism>
<feature type="domain" description="PurM-like N-terminal" evidence="1">
    <location>
        <begin position="163"/>
        <end position="275"/>
    </location>
</feature>
<dbReference type="GO" id="GO:0009229">
    <property type="term" value="P:thiamine diphosphate biosynthetic process"/>
    <property type="evidence" value="ECO:0000318"/>
    <property type="project" value="GO_Central"/>
</dbReference>
<dbReference type="InParanoid" id="A0A494G927"/>
<dbReference type="Gene3D" id="3.90.650.10">
    <property type="entry name" value="PurM-like C-terminal domain"/>
    <property type="match status" value="1"/>
</dbReference>
<dbReference type="STRING" id="4081.A0A494G927"/>
<dbReference type="Pfam" id="PF00586">
    <property type="entry name" value="AIRS"/>
    <property type="match status" value="1"/>
</dbReference>
<dbReference type="SUPFAM" id="SSF54637">
    <property type="entry name" value="Thioesterase/thiol ester dehydrase-isomerase"/>
    <property type="match status" value="1"/>
</dbReference>
<dbReference type="Proteomes" id="UP000004994">
    <property type="component" value="Unassembled WGS sequence"/>
</dbReference>
<dbReference type="PaxDb" id="4081-Solyc00g024040.1.1"/>
<dbReference type="Gene3D" id="3.30.1330.10">
    <property type="entry name" value="PurM-like, N-terminal domain"/>
    <property type="match status" value="1"/>
</dbReference>
<dbReference type="AlphaFoldDB" id="A0A494G927"/>
<dbReference type="GO" id="GO:0009228">
    <property type="term" value="P:thiamine biosynthetic process"/>
    <property type="evidence" value="ECO:0000318"/>
    <property type="project" value="GO_Central"/>
</dbReference>
<sequence length="477" mass="52721">MAFMTKEKMGVTQLSRWGIGPVILHERYSFFKEIYADQTVIVSVEIDGCSEDSSIYRFLHKFYTPDGVHCATSEATGVWIDMMLRKMTTPPDDVVEAMNKYKTAETEVLSREDFKKFPFHPHNIDPAEFKELTPISKLGEFGLIKHLTEQFSLSNSSSELGIGDDAAVINPENKKVVLTTDVLAEGVHFNLGYVPLKHLGYKAVVVNLSDIAAMNATPTQILVSLAVSNRFPVEALEEIYSGIQAACSRYKIDLIGGDTTSSNAGLVMSITAIGMENEENIVKRSGAKPNDLLVVTGDLGGAYMGLQILEREHAVFLADPNMQPEMEGYDYILERQLKPEARTDVKGMLEQLDIKPTSMIDISDGLASEILHLSDQSAVGFRLYEEKIPMDSLTISTADEFNLNPVVTALSGGEDYELLFTISPNDFDKIKNHPDFTIIGHAVEKEDGNFMVARGSNQLIALTAQGWDAFLGNQQNE</sequence>
<keyword evidence="3" id="KW-1185">Reference proteome</keyword>
<evidence type="ECO:0000313" key="3">
    <source>
        <dbReference type="Proteomes" id="UP000004994"/>
    </source>
</evidence>
<protein>
    <recommendedName>
        <fullName evidence="1">PurM-like N-terminal domain-containing protein</fullName>
    </recommendedName>
</protein>
<dbReference type="CDD" id="cd02194">
    <property type="entry name" value="ThiL"/>
    <property type="match status" value="1"/>
</dbReference>
<dbReference type="HAMAP" id="MF_02128">
    <property type="entry name" value="TMP_kinase"/>
    <property type="match status" value="1"/>
</dbReference>
<dbReference type="PANTHER" id="PTHR30270">
    <property type="entry name" value="THIAMINE-MONOPHOSPHATE KINASE"/>
    <property type="match status" value="1"/>
</dbReference>
<evidence type="ECO:0000259" key="1">
    <source>
        <dbReference type="Pfam" id="PF00586"/>
    </source>
</evidence>
<dbReference type="SUPFAM" id="SSF55326">
    <property type="entry name" value="PurM N-terminal domain-like"/>
    <property type="match status" value="1"/>
</dbReference>
<accession>A0A494G927</accession>
<reference evidence="2" key="2">
    <citation type="submission" date="2019-04" db="UniProtKB">
        <authorList>
            <consortium name="EnsemblPlants"/>
        </authorList>
    </citation>
    <scope>IDENTIFICATION</scope>
    <source>
        <strain evidence="2">cv. Heinz 1706</strain>
    </source>
</reference>
<dbReference type="InterPro" id="IPR036921">
    <property type="entry name" value="PurM-like_N_sf"/>
</dbReference>
<name>A0A494G927_SOLLC</name>
<dbReference type="SUPFAM" id="SSF56042">
    <property type="entry name" value="PurM C-terminal domain-like"/>
    <property type="match status" value="1"/>
</dbReference>
<dbReference type="NCBIfam" id="TIGR01379">
    <property type="entry name" value="thiL"/>
    <property type="match status" value="1"/>
</dbReference>